<evidence type="ECO:0000313" key="1">
    <source>
        <dbReference type="EMBL" id="PTH79926.1"/>
    </source>
</evidence>
<dbReference type="Proteomes" id="UP000241986">
    <property type="component" value="Unassembled WGS sequence"/>
</dbReference>
<evidence type="ECO:0000313" key="2">
    <source>
        <dbReference type="Proteomes" id="UP000241986"/>
    </source>
</evidence>
<dbReference type="EMBL" id="PZKL01000038">
    <property type="protein sequence ID" value="PTH79926.1"/>
    <property type="molecule type" value="Genomic_DNA"/>
</dbReference>
<proteinExistence type="predicted"/>
<dbReference type="RefSeq" id="WP_107684095.1">
    <property type="nucleotide sequence ID" value="NZ_PZKL01000038.1"/>
</dbReference>
<gene>
    <name evidence="1" type="ORF">DAA48_16825</name>
</gene>
<dbReference type="AlphaFoldDB" id="A0A2T4MZH7"/>
<name>A0A2T4MZH7_AERVE</name>
<comment type="caution">
    <text evidence="1">The sequence shown here is derived from an EMBL/GenBank/DDBJ whole genome shotgun (WGS) entry which is preliminary data.</text>
</comment>
<accession>A0A2T4MZH7</accession>
<reference evidence="1 2" key="1">
    <citation type="submission" date="2018-03" db="EMBL/GenBank/DDBJ databases">
        <title>Aeromonas veronii whole genome sequencing and analysis.</title>
        <authorList>
            <person name="Xie H."/>
            <person name="Liu T."/>
            <person name="Wang K."/>
        </authorList>
    </citation>
    <scope>NUCLEOTIDE SEQUENCE [LARGE SCALE GENOMIC DNA]</scope>
    <source>
        <strain evidence="1 2">XH.VA.1</strain>
    </source>
</reference>
<organism evidence="1 2">
    <name type="scientific">Aeromonas veronii</name>
    <dbReference type="NCBI Taxonomy" id="654"/>
    <lineage>
        <taxon>Bacteria</taxon>
        <taxon>Pseudomonadati</taxon>
        <taxon>Pseudomonadota</taxon>
        <taxon>Gammaproteobacteria</taxon>
        <taxon>Aeromonadales</taxon>
        <taxon>Aeromonadaceae</taxon>
        <taxon>Aeromonas</taxon>
    </lineage>
</organism>
<sequence>MKFQEVHTNMAEMMSVLTHVACSISGLNGRYIDITRGKKRSIFGFIRLSAEKKDVGIELLESEVIKFCEAAQDDLLKKYANFTVEMYEEISAKYRTAMGGLADCIDNHYKKMGFAEVVSFKENDEIIVRYREFDSAFTVISVLKDMGDGTFTLSIPSI</sequence>
<protein>
    <submittedName>
        <fullName evidence="1">Uncharacterized protein</fullName>
    </submittedName>
</protein>